<sequence length="61" mass="6623">MKVSGIRGLGCSVGAADWLEAPREGGGLWEKGEEGKCGRWEKEQCGEEGEEAVREENHAMC</sequence>
<proteinExistence type="predicted"/>
<keyword evidence="2" id="KW-1185">Reference proteome</keyword>
<dbReference type="Proteomes" id="UP000324222">
    <property type="component" value="Unassembled WGS sequence"/>
</dbReference>
<evidence type="ECO:0000313" key="1">
    <source>
        <dbReference type="EMBL" id="MPC51694.1"/>
    </source>
</evidence>
<comment type="caution">
    <text evidence="1">The sequence shown here is derived from an EMBL/GenBank/DDBJ whole genome shotgun (WGS) entry which is preliminary data.</text>
</comment>
<name>A0A5B7G5B8_PORTR</name>
<reference evidence="1 2" key="1">
    <citation type="submission" date="2019-05" db="EMBL/GenBank/DDBJ databases">
        <title>Another draft genome of Portunus trituberculatus and its Hox gene families provides insights of decapod evolution.</title>
        <authorList>
            <person name="Jeong J.-H."/>
            <person name="Song I."/>
            <person name="Kim S."/>
            <person name="Choi T."/>
            <person name="Kim D."/>
            <person name="Ryu S."/>
            <person name="Kim W."/>
        </authorList>
    </citation>
    <scope>NUCLEOTIDE SEQUENCE [LARGE SCALE GENOMIC DNA]</scope>
    <source>
        <tissue evidence="1">Muscle</tissue>
    </source>
</reference>
<dbReference type="EMBL" id="VSRR010010351">
    <property type="protein sequence ID" value="MPC51694.1"/>
    <property type="molecule type" value="Genomic_DNA"/>
</dbReference>
<dbReference type="AlphaFoldDB" id="A0A5B7G5B8"/>
<evidence type="ECO:0000313" key="2">
    <source>
        <dbReference type="Proteomes" id="UP000324222"/>
    </source>
</evidence>
<organism evidence="1 2">
    <name type="scientific">Portunus trituberculatus</name>
    <name type="common">Swimming crab</name>
    <name type="synonym">Neptunus trituberculatus</name>
    <dbReference type="NCBI Taxonomy" id="210409"/>
    <lineage>
        <taxon>Eukaryota</taxon>
        <taxon>Metazoa</taxon>
        <taxon>Ecdysozoa</taxon>
        <taxon>Arthropoda</taxon>
        <taxon>Crustacea</taxon>
        <taxon>Multicrustacea</taxon>
        <taxon>Malacostraca</taxon>
        <taxon>Eumalacostraca</taxon>
        <taxon>Eucarida</taxon>
        <taxon>Decapoda</taxon>
        <taxon>Pleocyemata</taxon>
        <taxon>Brachyura</taxon>
        <taxon>Eubrachyura</taxon>
        <taxon>Portunoidea</taxon>
        <taxon>Portunidae</taxon>
        <taxon>Portuninae</taxon>
        <taxon>Portunus</taxon>
    </lineage>
</organism>
<protein>
    <submittedName>
        <fullName evidence="1">Uncharacterized protein</fullName>
    </submittedName>
</protein>
<accession>A0A5B7G5B8</accession>
<gene>
    <name evidence="1" type="ORF">E2C01_045546</name>
</gene>